<dbReference type="InterPro" id="IPR003769">
    <property type="entry name" value="ClpS_core"/>
</dbReference>
<dbReference type="InterPro" id="IPR014719">
    <property type="entry name" value="Ribosomal_bL12_C/ClpS-like"/>
</dbReference>
<dbReference type="GO" id="GO:0008233">
    <property type="term" value="F:peptidase activity"/>
    <property type="evidence" value="ECO:0007669"/>
    <property type="project" value="UniProtKB-KW"/>
</dbReference>
<keyword evidence="5" id="KW-1185">Reference proteome</keyword>
<protein>
    <recommendedName>
        <fullName evidence="1">ATP-dependent Clp protease adapter protein ClpS</fullName>
    </recommendedName>
</protein>
<dbReference type="SUPFAM" id="SSF54736">
    <property type="entry name" value="ClpS-like"/>
    <property type="match status" value="1"/>
</dbReference>
<gene>
    <name evidence="1 4" type="primary">clpS</name>
    <name evidence="4" type="ORF">ACFSCS_09885</name>
</gene>
<dbReference type="Proteomes" id="UP001597326">
    <property type="component" value="Unassembled WGS sequence"/>
</dbReference>
<evidence type="ECO:0000256" key="2">
    <source>
        <dbReference type="SAM" id="MobiDB-lite"/>
    </source>
</evidence>
<comment type="subunit">
    <text evidence="1">Binds to the N-terminal domain of the chaperone ClpA.</text>
</comment>
<comment type="caution">
    <text evidence="4">The sequence shown here is derived from an EMBL/GenBank/DDBJ whole genome shotgun (WGS) entry which is preliminary data.</text>
</comment>
<dbReference type="Gene3D" id="3.30.1390.10">
    <property type="match status" value="1"/>
</dbReference>
<keyword evidence="4" id="KW-0378">Hydrolase</keyword>
<dbReference type="EMBL" id="JBHUFZ010000020">
    <property type="protein sequence ID" value="MFD1890485.1"/>
    <property type="molecule type" value="Genomic_DNA"/>
</dbReference>
<feature type="region of interest" description="Disordered" evidence="2">
    <location>
        <begin position="1"/>
        <end position="21"/>
    </location>
</feature>
<dbReference type="GO" id="GO:0006508">
    <property type="term" value="P:proteolysis"/>
    <property type="evidence" value="ECO:0007669"/>
    <property type="project" value="UniProtKB-KW"/>
</dbReference>
<reference evidence="5" key="1">
    <citation type="journal article" date="2019" name="Int. J. Syst. Evol. Microbiol.">
        <title>The Global Catalogue of Microorganisms (GCM) 10K type strain sequencing project: providing services to taxonomists for standard genome sequencing and annotation.</title>
        <authorList>
            <consortium name="The Broad Institute Genomics Platform"/>
            <consortium name="The Broad Institute Genome Sequencing Center for Infectious Disease"/>
            <person name="Wu L."/>
            <person name="Ma J."/>
        </authorList>
    </citation>
    <scope>NUCLEOTIDE SEQUENCE [LARGE SCALE GENOMIC DNA]</scope>
    <source>
        <strain evidence="5">CAIM 431</strain>
    </source>
</reference>
<feature type="compositionally biased region" description="Low complexity" evidence="2">
    <location>
        <begin position="1"/>
        <end position="16"/>
    </location>
</feature>
<accession>A0ABW4RW51</accession>
<evidence type="ECO:0000313" key="4">
    <source>
        <dbReference type="EMBL" id="MFD1890485.1"/>
    </source>
</evidence>
<evidence type="ECO:0000313" key="5">
    <source>
        <dbReference type="Proteomes" id="UP001597326"/>
    </source>
</evidence>
<name>A0ABW4RW51_9ACTN</name>
<dbReference type="InterPro" id="IPR022935">
    <property type="entry name" value="ClpS"/>
</dbReference>
<dbReference type="RefSeq" id="WP_343873592.1">
    <property type="nucleotide sequence ID" value="NZ_BAAAIX010000017.1"/>
</dbReference>
<dbReference type="HAMAP" id="MF_00302">
    <property type="entry name" value="ClpS"/>
    <property type="match status" value="1"/>
</dbReference>
<feature type="domain" description="Adaptor protein ClpS core" evidence="3">
    <location>
        <begin position="27"/>
        <end position="99"/>
    </location>
</feature>
<comment type="function">
    <text evidence="1">Involved in the modulation of the specificity of the ClpAP-mediated ATP-dependent protein degradation.</text>
</comment>
<dbReference type="NCBIfam" id="NF000668">
    <property type="entry name" value="PRK00033.1-1"/>
    <property type="match status" value="1"/>
</dbReference>
<comment type="similarity">
    <text evidence="1">Belongs to the ClpS family.</text>
</comment>
<evidence type="ECO:0000256" key="1">
    <source>
        <dbReference type="HAMAP-Rule" id="MF_00302"/>
    </source>
</evidence>
<evidence type="ECO:0000259" key="3">
    <source>
        <dbReference type="Pfam" id="PF02617"/>
    </source>
</evidence>
<keyword evidence="4" id="KW-0645">Protease</keyword>
<organism evidence="4 5">
    <name type="scientific">Luteococcus peritonei</name>
    <dbReference type="NCBI Taxonomy" id="88874"/>
    <lineage>
        <taxon>Bacteria</taxon>
        <taxon>Bacillati</taxon>
        <taxon>Actinomycetota</taxon>
        <taxon>Actinomycetes</taxon>
        <taxon>Propionibacteriales</taxon>
        <taxon>Propionibacteriaceae</taxon>
        <taxon>Luteococcus</taxon>
    </lineage>
</organism>
<dbReference type="Pfam" id="PF02617">
    <property type="entry name" value="ClpS"/>
    <property type="match status" value="1"/>
</dbReference>
<proteinExistence type="inferred from homology"/>
<sequence>MTTPATPETTPAGGTAVADRVEEDVETSKPWVCLVWDDPVNLMSYVTHVFVTYFNYPREKAEQMMLTVHNEGKCAVSSGGREEMERDVNAMHGFGLWATMERAS</sequence>